<evidence type="ECO:0008006" key="7">
    <source>
        <dbReference type="Google" id="ProtNLM"/>
    </source>
</evidence>
<evidence type="ECO:0000256" key="2">
    <source>
        <dbReference type="ARBA" id="ARBA00023015"/>
    </source>
</evidence>
<dbReference type="InterPro" id="IPR036390">
    <property type="entry name" value="WH_DNA-bd_sf"/>
</dbReference>
<dbReference type="GO" id="GO:0045892">
    <property type="term" value="P:negative regulation of DNA-templated transcription"/>
    <property type="evidence" value="ECO:0007669"/>
    <property type="project" value="InterPro"/>
</dbReference>
<dbReference type="OrthoDB" id="9813987at2"/>
<dbReference type="Proteomes" id="UP000075320">
    <property type="component" value="Unassembled WGS sequence"/>
</dbReference>
<dbReference type="RefSeq" id="WP_061834753.1">
    <property type="nucleotide sequence ID" value="NZ_LUKE01000001.1"/>
</dbReference>
<keyword evidence="3" id="KW-0238">DNA-binding</keyword>
<dbReference type="InterPro" id="IPR005650">
    <property type="entry name" value="BlaI_family"/>
</dbReference>
<comment type="similarity">
    <text evidence="1">Belongs to the BlaI transcriptional regulatory family.</text>
</comment>
<evidence type="ECO:0000256" key="4">
    <source>
        <dbReference type="ARBA" id="ARBA00023163"/>
    </source>
</evidence>
<dbReference type="Gene3D" id="1.10.10.10">
    <property type="entry name" value="Winged helix-like DNA-binding domain superfamily/Winged helix DNA-binding domain"/>
    <property type="match status" value="1"/>
</dbReference>
<comment type="caution">
    <text evidence="5">The sequence shown here is derived from an EMBL/GenBank/DDBJ whole genome shotgun (WGS) entry which is preliminary data.</text>
</comment>
<accession>A0A150WS77</accession>
<protein>
    <recommendedName>
        <fullName evidence="7">Transcriptional regulator</fullName>
    </recommendedName>
</protein>
<reference evidence="5 6" key="1">
    <citation type="submission" date="2016-03" db="EMBL/GenBank/DDBJ databases">
        <authorList>
            <person name="Ploux O."/>
        </authorList>
    </citation>
    <scope>NUCLEOTIDE SEQUENCE [LARGE SCALE GENOMIC DNA]</scope>
    <source>
        <strain evidence="5 6">R0</strain>
    </source>
</reference>
<proteinExistence type="inferred from homology"/>
<evidence type="ECO:0000256" key="1">
    <source>
        <dbReference type="ARBA" id="ARBA00011046"/>
    </source>
</evidence>
<dbReference type="EMBL" id="LUKE01000001">
    <property type="protein sequence ID" value="KYG67177.1"/>
    <property type="molecule type" value="Genomic_DNA"/>
</dbReference>
<gene>
    <name evidence="5" type="ORF">AZI86_09210</name>
</gene>
<keyword evidence="6" id="KW-1185">Reference proteome</keyword>
<dbReference type="InterPro" id="IPR036388">
    <property type="entry name" value="WH-like_DNA-bd_sf"/>
</dbReference>
<keyword evidence="2" id="KW-0805">Transcription regulation</keyword>
<dbReference type="GO" id="GO:0003677">
    <property type="term" value="F:DNA binding"/>
    <property type="evidence" value="ECO:0007669"/>
    <property type="project" value="UniProtKB-KW"/>
</dbReference>
<name>A0A150WS77_BDEBC</name>
<organism evidence="5 6">
    <name type="scientific">Bdellovibrio bacteriovorus</name>
    <dbReference type="NCBI Taxonomy" id="959"/>
    <lineage>
        <taxon>Bacteria</taxon>
        <taxon>Pseudomonadati</taxon>
        <taxon>Bdellovibrionota</taxon>
        <taxon>Bdellovibrionia</taxon>
        <taxon>Bdellovibrionales</taxon>
        <taxon>Pseudobdellovibrionaceae</taxon>
        <taxon>Bdellovibrio</taxon>
    </lineage>
</organism>
<sequence length="129" mass="14322">MGNKLLEVGPLEMEVLGILNSASDLGVSNIQTELKNNGHDLAYTTVMTVLVRLFNKNLVVRRKEGRQFLYSVAKKKAHAPLTIFEKVKTSLFGSEKLKPILGLLESDDGLSREELEALKKAVEAKLKRS</sequence>
<evidence type="ECO:0000256" key="3">
    <source>
        <dbReference type="ARBA" id="ARBA00023125"/>
    </source>
</evidence>
<dbReference type="SUPFAM" id="SSF46785">
    <property type="entry name" value="Winged helix' DNA-binding domain"/>
    <property type="match status" value="1"/>
</dbReference>
<keyword evidence="4" id="KW-0804">Transcription</keyword>
<evidence type="ECO:0000313" key="5">
    <source>
        <dbReference type="EMBL" id="KYG67177.1"/>
    </source>
</evidence>
<dbReference type="Pfam" id="PF03965">
    <property type="entry name" value="Penicillinase_R"/>
    <property type="match status" value="1"/>
</dbReference>
<dbReference type="AlphaFoldDB" id="A0A150WS77"/>
<evidence type="ECO:0000313" key="6">
    <source>
        <dbReference type="Proteomes" id="UP000075320"/>
    </source>
</evidence>